<evidence type="ECO:0000313" key="2">
    <source>
        <dbReference type="EMBL" id="CAL4200634.1"/>
    </source>
</evidence>
<dbReference type="InterPro" id="IPR050863">
    <property type="entry name" value="CenT-Element_Derived"/>
</dbReference>
<sequence>MSPGDFPVIYRASKNAWMTADLFTEWFHKYFVPKTKKFLLEQNLPPKAFLYVDNCTAHPDNNTLISGDIVVKFLPPNTTSILQPMDQGILRQLKVIYKSRLMLDLVADDDKSIIQAWKDYNIRDAIFNIASAWDNIKPENHQKAWRKLMPGNEIIDFDGFKPLGKENKEAEDMLKRFLQDQKNTEQISEEDFREWIDADKTLTAYEVKDDYQILDDVLHPENTLPDETDEAECEPEKAEVSLAETAECLRKAISSLSFRGLGTTNEYLTLNRIKDKVQKAQFDSFKQKSIINYFSVPQPSNSHEIDEFMDTLPSDSDISE</sequence>
<proteinExistence type="predicted"/>
<protein>
    <recommendedName>
        <fullName evidence="1">DDE-1 domain-containing protein</fullName>
    </recommendedName>
</protein>
<comment type="caution">
    <text evidence="2">The sequence shown here is derived from an EMBL/GenBank/DDBJ whole genome shotgun (WGS) entry which is preliminary data.</text>
</comment>
<evidence type="ECO:0000313" key="3">
    <source>
        <dbReference type="Proteomes" id="UP001497623"/>
    </source>
</evidence>
<dbReference type="PANTHER" id="PTHR19303:SF73">
    <property type="entry name" value="PROTEIN PDC2"/>
    <property type="match status" value="1"/>
</dbReference>
<dbReference type="InterPro" id="IPR004875">
    <property type="entry name" value="DDE_SF_endonuclease_dom"/>
</dbReference>
<dbReference type="GO" id="GO:0003677">
    <property type="term" value="F:DNA binding"/>
    <property type="evidence" value="ECO:0007669"/>
    <property type="project" value="TreeGrafter"/>
</dbReference>
<accession>A0AAV2SJQ7</accession>
<evidence type="ECO:0000259" key="1">
    <source>
        <dbReference type="Pfam" id="PF03184"/>
    </source>
</evidence>
<organism evidence="2 3">
    <name type="scientific">Meganyctiphanes norvegica</name>
    <name type="common">Northern krill</name>
    <name type="synonym">Thysanopoda norvegica</name>
    <dbReference type="NCBI Taxonomy" id="48144"/>
    <lineage>
        <taxon>Eukaryota</taxon>
        <taxon>Metazoa</taxon>
        <taxon>Ecdysozoa</taxon>
        <taxon>Arthropoda</taxon>
        <taxon>Crustacea</taxon>
        <taxon>Multicrustacea</taxon>
        <taxon>Malacostraca</taxon>
        <taxon>Eumalacostraca</taxon>
        <taxon>Eucarida</taxon>
        <taxon>Euphausiacea</taxon>
        <taxon>Euphausiidae</taxon>
        <taxon>Meganyctiphanes</taxon>
    </lineage>
</organism>
<dbReference type="Proteomes" id="UP001497623">
    <property type="component" value="Unassembled WGS sequence"/>
</dbReference>
<feature type="domain" description="DDE-1" evidence="1">
    <location>
        <begin position="5"/>
        <end position="145"/>
    </location>
</feature>
<dbReference type="PANTHER" id="PTHR19303">
    <property type="entry name" value="TRANSPOSON"/>
    <property type="match status" value="1"/>
</dbReference>
<name>A0AAV2SJQ7_MEGNR</name>
<dbReference type="Pfam" id="PF03184">
    <property type="entry name" value="DDE_1"/>
    <property type="match status" value="1"/>
</dbReference>
<reference evidence="2 3" key="1">
    <citation type="submission" date="2024-05" db="EMBL/GenBank/DDBJ databases">
        <authorList>
            <person name="Wallberg A."/>
        </authorList>
    </citation>
    <scope>NUCLEOTIDE SEQUENCE [LARGE SCALE GENOMIC DNA]</scope>
</reference>
<keyword evidence="3" id="KW-1185">Reference proteome</keyword>
<dbReference type="EMBL" id="CAXKWB010076676">
    <property type="protein sequence ID" value="CAL4200634.1"/>
    <property type="molecule type" value="Genomic_DNA"/>
</dbReference>
<dbReference type="AlphaFoldDB" id="A0AAV2SJQ7"/>
<dbReference type="GO" id="GO:0005634">
    <property type="term" value="C:nucleus"/>
    <property type="evidence" value="ECO:0007669"/>
    <property type="project" value="TreeGrafter"/>
</dbReference>
<gene>
    <name evidence="2" type="ORF">MNOR_LOCUS37553</name>
</gene>